<accession>A0ABR6VP11</accession>
<keyword evidence="4 6" id="KW-0808">Transferase</keyword>
<dbReference type="Proteomes" id="UP000659698">
    <property type="component" value="Unassembled WGS sequence"/>
</dbReference>
<sequence>MQYHQPVLLQESVDALAIKPGGIYVDVTFGGGGHSAHILTQMQGGQLYSFDQDTDAEKQAEKLISDQFTFVKANFRYLKKYLRLYGVRQVDGILADLGVSSHQFNTAERGFSTRFDGPLDMRMDKDSPLTAQQVILEYSEEQLHKIFGLYGEVKNAKTLAREVVSARNVQTIETIADFKQAIAGCTPKGKENKYLAQVFQALRIEVNDELKALEEMLEQAVEVLKPGGRLSVISYHSLEDRLVKNYIGKGKFFGEVEKDFFGNEIKPLDSVTRKPIVPGALELQENNRSRSAKLRVAQKRETPESSKK</sequence>
<evidence type="ECO:0000313" key="9">
    <source>
        <dbReference type="Proteomes" id="UP000659698"/>
    </source>
</evidence>
<dbReference type="PANTHER" id="PTHR11265:SF0">
    <property type="entry name" value="12S RRNA N4-METHYLCYTIDINE METHYLTRANSFERASE"/>
    <property type="match status" value="1"/>
</dbReference>
<protein>
    <recommendedName>
        <fullName evidence="6">Ribosomal RNA small subunit methyltransferase H</fullName>
        <ecNumber evidence="6">2.1.1.199</ecNumber>
    </recommendedName>
    <alternativeName>
        <fullName evidence="6">16S rRNA m(4)C1402 methyltransferase</fullName>
    </alternativeName>
    <alternativeName>
        <fullName evidence="6">rRNA (cytosine-N(4)-)-methyltransferase RsmH</fullName>
    </alternativeName>
</protein>
<dbReference type="Gene3D" id="3.40.50.150">
    <property type="entry name" value="Vaccinia Virus protein VP39"/>
    <property type="match status" value="1"/>
</dbReference>
<evidence type="ECO:0000256" key="4">
    <source>
        <dbReference type="ARBA" id="ARBA00022679"/>
    </source>
</evidence>
<dbReference type="PIRSF" id="PIRSF004486">
    <property type="entry name" value="MraW"/>
    <property type="match status" value="1"/>
</dbReference>
<feature type="binding site" evidence="6">
    <location>
        <begin position="32"/>
        <end position="34"/>
    </location>
    <ligand>
        <name>S-adenosyl-L-methionine</name>
        <dbReference type="ChEBI" id="CHEBI:59789"/>
    </ligand>
</feature>
<evidence type="ECO:0000256" key="6">
    <source>
        <dbReference type="HAMAP-Rule" id="MF_01007"/>
    </source>
</evidence>
<comment type="subcellular location">
    <subcellularLocation>
        <location evidence="6">Cytoplasm</location>
    </subcellularLocation>
</comment>
<keyword evidence="6" id="KW-0963">Cytoplasm</keyword>
<comment type="catalytic activity">
    <reaction evidence="6">
        <text>cytidine(1402) in 16S rRNA + S-adenosyl-L-methionine = N(4)-methylcytidine(1402) in 16S rRNA + S-adenosyl-L-homocysteine + H(+)</text>
        <dbReference type="Rhea" id="RHEA:42928"/>
        <dbReference type="Rhea" id="RHEA-COMP:10286"/>
        <dbReference type="Rhea" id="RHEA-COMP:10287"/>
        <dbReference type="ChEBI" id="CHEBI:15378"/>
        <dbReference type="ChEBI" id="CHEBI:57856"/>
        <dbReference type="ChEBI" id="CHEBI:59789"/>
        <dbReference type="ChEBI" id="CHEBI:74506"/>
        <dbReference type="ChEBI" id="CHEBI:82748"/>
        <dbReference type="EC" id="2.1.1.199"/>
    </reaction>
</comment>
<keyword evidence="3 6" id="KW-0489">Methyltransferase</keyword>
<keyword evidence="5 6" id="KW-0949">S-adenosyl-L-methionine</keyword>
<proteinExistence type="inferred from homology"/>
<dbReference type="RefSeq" id="WP_186632766.1">
    <property type="nucleotide sequence ID" value="NZ_JACOAF010000008.1"/>
</dbReference>
<evidence type="ECO:0000256" key="5">
    <source>
        <dbReference type="ARBA" id="ARBA00022691"/>
    </source>
</evidence>
<comment type="similarity">
    <text evidence="1 6">Belongs to the methyltransferase superfamily. RsmH family.</text>
</comment>
<dbReference type="PANTHER" id="PTHR11265">
    <property type="entry name" value="S-ADENOSYL-METHYLTRANSFERASE MRAW"/>
    <property type="match status" value="1"/>
</dbReference>
<reference evidence="8 9" key="1">
    <citation type="journal article" date="2019" name="Int. J. Syst. Evol. Microbiol.">
        <title>Rufibacter sediminis sp. nov., isolated from freshwater lake sediment.</title>
        <authorList>
            <person name="Qu J.H."/>
            <person name="Zhang L.J."/>
            <person name="Fu Y.H."/>
            <person name="Li H.F."/>
        </authorList>
    </citation>
    <scope>NUCLEOTIDE SEQUENCE [LARGE SCALE GENOMIC DNA]</scope>
    <source>
        <strain evidence="8 9">H-1</strain>
    </source>
</reference>
<comment type="function">
    <text evidence="6">Specifically methylates the N4 position of cytidine in position 1402 (C1402) of 16S rRNA.</text>
</comment>
<dbReference type="EMBL" id="JACOAF010000008">
    <property type="protein sequence ID" value="MBC3538665.1"/>
    <property type="molecule type" value="Genomic_DNA"/>
</dbReference>
<organism evidence="8 9">
    <name type="scientific">Rufibacter sediminis</name>
    <dbReference type="NCBI Taxonomy" id="2762756"/>
    <lineage>
        <taxon>Bacteria</taxon>
        <taxon>Pseudomonadati</taxon>
        <taxon>Bacteroidota</taxon>
        <taxon>Cytophagia</taxon>
        <taxon>Cytophagales</taxon>
        <taxon>Hymenobacteraceae</taxon>
        <taxon>Rufibacter</taxon>
    </lineage>
</organism>
<feature type="binding site" evidence="6">
    <location>
        <position position="96"/>
    </location>
    <ligand>
        <name>S-adenosyl-L-methionine</name>
        <dbReference type="ChEBI" id="CHEBI:59789"/>
    </ligand>
</feature>
<feature type="binding site" evidence="6">
    <location>
        <position position="103"/>
    </location>
    <ligand>
        <name>S-adenosyl-L-methionine</name>
        <dbReference type="ChEBI" id="CHEBI:59789"/>
    </ligand>
</feature>
<evidence type="ECO:0000256" key="3">
    <source>
        <dbReference type="ARBA" id="ARBA00022603"/>
    </source>
</evidence>
<dbReference type="SUPFAM" id="SSF53335">
    <property type="entry name" value="S-adenosyl-L-methionine-dependent methyltransferases"/>
    <property type="match status" value="1"/>
</dbReference>
<evidence type="ECO:0000256" key="2">
    <source>
        <dbReference type="ARBA" id="ARBA00022552"/>
    </source>
</evidence>
<name>A0ABR6VP11_9BACT</name>
<dbReference type="Gene3D" id="1.10.150.170">
    <property type="entry name" value="Putative methyltransferase TM0872, insert domain"/>
    <property type="match status" value="1"/>
</dbReference>
<feature type="region of interest" description="Disordered" evidence="7">
    <location>
        <begin position="288"/>
        <end position="308"/>
    </location>
</feature>
<feature type="binding site" evidence="6">
    <location>
        <position position="51"/>
    </location>
    <ligand>
        <name>S-adenosyl-L-methionine</name>
        <dbReference type="ChEBI" id="CHEBI:59789"/>
    </ligand>
</feature>
<dbReference type="SUPFAM" id="SSF81799">
    <property type="entry name" value="Putative methyltransferase TM0872, insert domain"/>
    <property type="match status" value="1"/>
</dbReference>
<feature type="compositionally biased region" description="Basic and acidic residues" evidence="7">
    <location>
        <begin position="298"/>
        <end position="308"/>
    </location>
</feature>
<dbReference type="HAMAP" id="MF_01007">
    <property type="entry name" value="16SrRNA_methyltr_H"/>
    <property type="match status" value="1"/>
</dbReference>
<evidence type="ECO:0000256" key="7">
    <source>
        <dbReference type="SAM" id="MobiDB-lite"/>
    </source>
</evidence>
<keyword evidence="2 6" id="KW-0698">rRNA processing</keyword>
<feature type="binding site" evidence="6">
    <location>
        <position position="75"/>
    </location>
    <ligand>
        <name>S-adenosyl-L-methionine</name>
        <dbReference type="ChEBI" id="CHEBI:59789"/>
    </ligand>
</feature>
<dbReference type="InterPro" id="IPR029063">
    <property type="entry name" value="SAM-dependent_MTases_sf"/>
</dbReference>
<dbReference type="Pfam" id="PF01795">
    <property type="entry name" value="Methyltransf_5"/>
    <property type="match status" value="1"/>
</dbReference>
<dbReference type="InterPro" id="IPR023397">
    <property type="entry name" value="SAM-dep_MeTrfase_MraW_recog"/>
</dbReference>
<gene>
    <name evidence="6 8" type="primary">rsmH</name>
    <name evidence="8" type="ORF">H7U12_03170</name>
</gene>
<dbReference type="InterPro" id="IPR002903">
    <property type="entry name" value="RsmH"/>
</dbReference>
<evidence type="ECO:0000256" key="1">
    <source>
        <dbReference type="ARBA" id="ARBA00010396"/>
    </source>
</evidence>
<comment type="caution">
    <text evidence="8">The sequence shown here is derived from an EMBL/GenBank/DDBJ whole genome shotgun (WGS) entry which is preliminary data.</text>
</comment>
<keyword evidence="9" id="KW-1185">Reference proteome</keyword>
<dbReference type="EC" id="2.1.1.199" evidence="6"/>
<evidence type="ECO:0000313" key="8">
    <source>
        <dbReference type="EMBL" id="MBC3538665.1"/>
    </source>
</evidence>
<dbReference type="NCBIfam" id="TIGR00006">
    <property type="entry name" value="16S rRNA (cytosine(1402)-N(4))-methyltransferase RsmH"/>
    <property type="match status" value="1"/>
</dbReference>